<keyword evidence="5 7" id="KW-0472">Membrane</keyword>
<comment type="subcellular location">
    <subcellularLocation>
        <location evidence="1">Cell membrane</location>
        <topology evidence="1">Single-pass membrane protein</topology>
    </subcellularLocation>
</comment>
<evidence type="ECO:0000256" key="6">
    <source>
        <dbReference type="SAM" id="MobiDB-lite"/>
    </source>
</evidence>
<feature type="region of interest" description="Disordered" evidence="6">
    <location>
        <begin position="67"/>
        <end position="105"/>
    </location>
</feature>
<dbReference type="PANTHER" id="PTHR33885">
    <property type="entry name" value="PHAGE SHOCK PROTEIN C"/>
    <property type="match status" value="1"/>
</dbReference>
<evidence type="ECO:0000256" key="3">
    <source>
        <dbReference type="ARBA" id="ARBA00022692"/>
    </source>
</evidence>
<comment type="caution">
    <text evidence="9">The sequence shown here is derived from an EMBL/GenBank/DDBJ whole genome shotgun (WGS) entry which is preliminary data.</text>
</comment>
<evidence type="ECO:0000256" key="7">
    <source>
        <dbReference type="SAM" id="Phobius"/>
    </source>
</evidence>
<dbReference type="InterPro" id="IPR007168">
    <property type="entry name" value="Phageshock_PspC_N"/>
</dbReference>
<proteinExistence type="predicted"/>
<dbReference type="PANTHER" id="PTHR33885:SF3">
    <property type="entry name" value="PHAGE SHOCK PROTEIN C"/>
    <property type="match status" value="1"/>
</dbReference>
<dbReference type="Proteomes" id="UP000288028">
    <property type="component" value="Unassembled WGS sequence"/>
</dbReference>
<dbReference type="InterPro" id="IPR052027">
    <property type="entry name" value="PspC"/>
</dbReference>
<dbReference type="GO" id="GO:0005886">
    <property type="term" value="C:plasma membrane"/>
    <property type="evidence" value="ECO:0007669"/>
    <property type="project" value="UniProtKB-SubCell"/>
</dbReference>
<accession>A0A430B1H8</accession>
<name>A0A430B1H8_9ENTE</name>
<sequence length="105" mass="11670">MNKKLTKSNSNVVISGSLAGVAEFIGIDPTIVRVIYVLLSLFTAAFPGFLLYIALMVLMPSGATRQQRGTYSEPYEHPYMGSRPNNAKRPRKEAEKVEGDDWSDF</sequence>
<protein>
    <submittedName>
        <fullName evidence="9">PspC family transcriptional regulator</fullName>
    </submittedName>
</protein>
<feature type="domain" description="Phage shock protein PspC N-terminal" evidence="8">
    <location>
        <begin position="3"/>
        <end position="61"/>
    </location>
</feature>
<keyword evidence="10" id="KW-1185">Reference proteome</keyword>
<evidence type="ECO:0000256" key="1">
    <source>
        <dbReference type="ARBA" id="ARBA00004162"/>
    </source>
</evidence>
<gene>
    <name evidence="9" type="ORF">CBF28_08460</name>
</gene>
<evidence type="ECO:0000313" key="10">
    <source>
        <dbReference type="Proteomes" id="UP000288028"/>
    </source>
</evidence>
<keyword evidence="3 7" id="KW-0812">Transmembrane</keyword>
<dbReference type="RefSeq" id="WP_126794010.1">
    <property type="nucleotide sequence ID" value="NZ_CP060720.1"/>
</dbReference>
<organism evidence="9 10">
    <name type="scientific">Vagococcus carniphilus</name>
    <dbReference type="NCBI Taxonomy" id="218144"/>
    <lineage>
        <taxon>Bacteria</taxon>
        <taxon>Bacillati</taxon>
        <taxon>Bacillota</taxon>
        <taxon>Bacilli</taxon>
        <taxon>Lactobacillales</taxon>
        <taxon>Enterococcaceae</taxon>
        <taxon>Vagococcus</taxon>
    </lineage>
</organism>
<evidence type="ECO:0000256" key="4">
    <source>
        <dbReference type="ARBA" id="ARBA00022989"/>
    </source>
</evidence>
<dbReference type="OrthoDB" id="9815286at2"/>
<dbReference type="AlphaFoldDB" id="A0A430B1H8"/>
<dbReference type="GeneID" id="95580240"/>
<keyword evidence="2" id="KW-1003">Cell membrane</keyword>
<dbReference type="Pfam" id="PF04024">
    <property type="entry name" value="PspC"/>
    <property type="match status" value="1"/>
</dbReference>
<evidence type="ECO:0000256" key="5">
    <source>
        <dbReference type="ARBA" id="ARBA00023136"/>
    </source>
</evidence>
<feature type="transmembrane region" description="Helical" evidence="7">
    <location>
        <begin position="34"/>
        <end position="58"/>
    </location>
</feature>
<keyword evidence="4 7" id="KW-1133">Transmembrane helix</keyword>
<evidence type="ECO:0000256" key="2">
    <source>
        <dbReference type="ARBA" id="ARBA00022475"/>
    </source>
</evidence>
<evidence type="ECO:0000259" key="8">
    <source>
        <dbReference type="Pfam" id="PF04024"/>
    </source>
</evidence>
<dbReference type="EMBL" id="NGKB01000007">
    <property type="protein sequence ID" value="RSU14176.1"/>
    <property type="molecule type" value="Genomic_DNA"/>
</dbReference>
<evidence type="ECO:0000313" key="9">
    <source>
        <dbReference type="EMBL" id="RSU14176.1"/>
    </source>
</evidence>
<reference evidence="9 10" key="1">
    <citation type="submission" date="2017-05" db="EMBL/GenBank/DDBJ databases">
        <title>Vagococcus spp. assemblies.</title>
        <authorList>
            <person name="Gulvik C.A."/>
        </authorList>
    </citation>
    <scope>NUCLEOTIDE SEQUENCE [LARGE SCALE GENOMIC DNA]</scope>
    <source>
        <strain evidence="9 10">SS1714</strain>
    </source>
</reference>